<gene>
    <name evidence="3" type="ORF">KZJ38_32675</name>
</gene>
<evidence type="ECO:0000313" key="3">
    <source>
        <dbReference type="EMBL" id="QYD73914.1"/>
    </source>
</evidence>
<organism evidence="3 4">
    <name type="scientific">Paraburkholderia edwinii</name>
    <dbReference type="NCBI Taxonomy" id="2861782"/>
    <lineage>
        <taxon>Bacteria</taxon>
        <taxon>Pseudomonadati</taxon>
        <taxon>Pseudomonadota</taxon>
        <taxon>Betaproteobacteria</taxon>
        <taxon>Burkholderiales</taxon>
        <taxon>Burkholderiaceae</taxon>
        <taxon>Paraburkholderia</taxon>
    </lineage>
</organism>
<evidence type="ECO:0000313" key="4">
    <source>
        <dbReference type="Proteomes" id="UP000826462"/>
    </source>
</evidence>
<feature type="signal peptide" evidence="2">
    <location>
        <begin position="1"/>
        <end position="21"/>
    </location>
</feature>
<keyword evidence="4" id="KW-1185">Reference proteome</keyword>
<sequence>MKIRFATPLVAAAALAISAWAGTAANVAHAGELTRAQVRAELAQLRAAGYDQSVGEDAHYPDALQLAEARVHATQPAAKAVQENSGYGVDAAGTSASGGNRFAQPGNDGMKPIYFGQ</sequence>
<feature type="region of interest" description="Disordered" evidence="1">
    <location>
        <begin position="77"/>
        <end position="117"/>
    </location>
</feature>
<dbReference type="InterPro" id="IPR025421">
    <property type="entry name" value="DUF4148"/>
</dbReference>
<dbReference type="Pfam" id="PF13663">
    <property type="entry name" value="DUF4148"/>
    <property type="match status" value="1"/>
</dbReference>
<name>A0ABX8V3V2_9BURK</name>
<accession>A0ABX8V3V2</accession>
<evidence type="ECO:0000256" key="1">
    <source>
        <dbReference type="SAM" id="MobiDB-lite"/>
    </source>
</evidence>
<reference evidence="3 4" key="1">
    <citation type="submission" date="2021-07" db="EMBL/GenBank/DDBJ databases">
        <title>Paraburkholderia edwinii protects Aspergillus sp. from phenazines by acting as a toxin sponge.</title>
        <authorList>
            <person name="Dahlstrom K.M."/>
            <person name="Newman D.K."/>
        </authorList>
    </citation>
    <scope>NUCLEOTIDE SEQUENCE [LARGE SCALE GENOMIC DNA]</scope>
    <source>
        <strain evidence="3 4">Pe01</strain>
    </source>
</reference>
<feature type="chain" id="PRO_5046209262" evidence="2">
    <location>
        <begin position="22"/>
        <end position="117"/>
    </location>
</feature>
<dbReference type="Proteomes" id="UP000826462">
    <property type="component" value="Chromosome 2"/>
</dbReference>
<dbReference type="EMBL" id="CP080096">
    <property type="protein sequence ID" value="QYD73914.1"/>
    <property type="molecule type" value="Genomic_DNA"/>
</dbReference>
<protein>
    <submittedName>
        <fullName evidence="3">DUF4148 domain-containing protein</fullName>
    </submittedName>
</protein>
<evidence type="ECO:0000256" key="2">
    <source>
        <dbReference type="SAM" id="SignalP"/>
    </source>
</evidence>
<proteinExistence type="predicted"/>
<keyword evidence="2" id="KW-0732">Signal</keyword>